<evidence type="ECO:0000313" key="2">
    <source>
        <dbReference type="WBParaSite" id="SVE_0544600.1"/>
    </source>
</evidence>
<accession>A0A0K0F9E5</accession>
<keyword evidence="1" id="KW-1185">Reference proteome</keyword>
<dbReference type="AlphaFoldDB" id="A0A0K0F9E5"/>
<reference evidence="1" key="1">
    <citation type="submission" date="2014-07" db="EMBL/GenBank/DDBJ databases">
        <authorList>
            <person name="Martin A.A"/>
            <person name="De Silva N."/>
        </authorList>
    </citation>
    <scope>NUCLEOTIDE SEQUENCE</scope>
</reference>
<sequence length="175" mass="20546">MDNESVTFTEGCGKDCPSIVNEMDIEAEKIRTTILEKINSQFSSDNCYRIAKNEMTKPPNIPLQPILQRVIDNQNYYSQLYVVCIEKSTDFIKQLKITMNALFDSYNLKKEEEKMIKKVECNNLTRKNKNDYQIITEYIEETLEDFESSQKEYEDIKKIVDSAKNLLNITRKMNL</sequence>
<reference evidence="2" key="2">
    <citation type="submission" date="2015-08" db="UniProtKB">
        <authorList>
            <consortium name="WormBaseParasite"/>
        </authorList>
    </citation>
    <scope>IDENTIFICATION</scope>
</reference>
<name>A0A0K0F9E5_STRVS</name>
<organism evidence="1 2">
    <name type="scientific">Strongyloides venezuelensis</name>
    <name type="common">Threadworm</name>
    <dbReference type="NCBI Taxonomy" id="75913"/>
    <lineage>
        <taxon>Eukaryota</taxon>
        <taxon>Metazoa</taxon>
        <taxon>Ecdysozoa</taxon>
        <taxon>Nematoda</taxon>
        <taxon>Chromadorea</taxon>
        <taxon>Rhabditida</taxon>
        <taxon>Tylenchina</taxon>
        <taxon>Panagrolaimomorpha</taxon>
        <taxon>Strongyloidoidea</taxon>
        <taxon>Strongyloididae</taxon>
        <taxon>Strongyloides</taxon>
    </lineage>
</organism>
<proteinExistence type="predicted"/>
<evidence type="ECO:0000313" key="1">
    <source>
        <dbReference type="Proteomes" id="UP000035680"/>
    </source>
</evidence>
<dbReference type="WBParaSite" id="SVE_0544600.1">
    <property type="protein sequence ID" value="SVE_0544600.1"/>
    <property type="gene ID" value="SVE_0544600"/>
</dbReference>
<dbReference type="Proteomes" id="UP000035680">
    <property type="component" value="Unassembled WGS sequence"/>
</dbReference>
<protein>
    <submittedName>
        <fullName evidence="2">Uncharacterized protein</fullName>
    </submittedName>
</protein>